<evidence type="ECO:0000313" key="9">
    <source>
        <dbReference type="EMBL" id="KAG6442591.1"/>
    </source>
</evidence>
<keyword evidence="4" id="KW-0521">NADP</keyword>
<keyword evidence="5" id="KW-0560">Oxidoreductase</keyword>
<keyword evidence="2" id="KW-0285">Flavoprotein</keyword>
<accession>A0A921YNC2</accession>
<dbReference type="AlphaFoldDB" id="A0A921YNC2"/>
<reference evidence="9" key="1">
    <citation type="journal article" date="2016" name="Insect Biochem. Mol. Biol.">
        <title>Multifaceted biological insights from a draft genome sequence of the tobacco hornworm moth, Manduca sexta.</title>
        <authorList>
            <person name="Kanost M.R."/>
            <person name="Arrese E.L."/>
            <person name="Cao X."/>
            <person name="Chen Y.R."/>
            <person name="Chellapilla S."/>
            <person name="Goldsmith M.R."/>
            <person name="Grosse-Wilde E."/>
            <person name="Heckel D.G."/>
            <person name="Herndon N."/>
            <person name="Jiang H."/>
            <person name="Papanicolaou A."/>
            <person name="Qu J."/>
            <person name="Soulages J.L."/>
            <person name="Vogel H."/>
            <person name="Walters J."/>
            <person name="Waterhouse R.M."/>
            <person name="Ahn S.J."/>
            <person name="Almeida F.C."/>
            <person name="An C."/>
            <person name="Aqrawi P."/>
            <person name="Bretschneider A."/>
            <person name="Bryant W.B."/>
            <person name="Bucks S."/>
            <person name="Chao H."/>
            <person name="Chevignon G."/>
            <person name="Christen J.M."/>
            <person name="Clarke D.F."/>
            <person name="Dittmer N.T."/>
            <person name="Ferguson L.C.F."/>
            <person name="Garavelou S."/>
            <person name="Gordon K.H.J."/>
            <person name="Gunaratna R.T."/>
            <person name="Han Y."/>
            <person name="Hauser F."/>
            <person name="He Y."/>
            <person name="Heidel-Fischer H."/>
            <person name="Hirsh A."/>
            <person name="Hu Y."/>
            <person name="Jiang H."/>
            <person name="Kalra D."/>
            <person name="Klinner C."/>
            <person name="Konig C."/>
            <person name="Kovar C."/>
            <person name="Kroll A.R."/>
            <person name="Kuwar S.S."/>
            <person name="Lee S.L."/>
            <person name="Lehman R."/>
            <person name="Li K."/>
            <person name="Li Z."/>
            <person name="Liang H."/>
            <person name="Lovelace S."/>
            <person name="Lu Z."/>
            <person name="Mansfield J.H."/>
            <person name="McCulloch K.J."/>
            <person name="Mathew T."/>
            <person name="Morton B."/>
            <person name="Muzny D.M."/>
            <person name="Neunemann D."/>
            <person name="Ongeri F."/>
            <person name="Pauchet Y."/>
            <person name="Pu L.L."/>
            <person name="Pyrousis I."/>
            <person name="Rao X.J."/>
            <person name="Redding A."/>
            <person name="Roesel C."/>
            <person name="Sanchez-Gracia A."/>
            <person name="Schaack S."/>
            <person name="Shukla A."/>
            <person name="Tetreau G."/>
            <person name="Wang Y."/>
            <person name="Xiong G.H."/>
            <person name="Traut W."/>
            <person name="Walsh T.K."/>
            <person name="Worley K.C."/>
            <person name="Wu D."/>
            <person name="Wu W."/>
            <person name="Wu Y.Q."/>
            <person name="Zhang X."/>
            <person name="Zou Z."/>
            <person name="Zucker H."/>
            <person name="Briscoe A.D."/>
            <person name="Burmester T."/>
            <person name="Clem R.J."/>
            <person name="Feyereisen R."/>
            <person name="Grimmelikhuijzen C.J.P."/>
            <person name="Hamodrakas S.J."/>
            <person name="Hansson B.S."/>
            <person name="Huguet E."/>
            <person name="Jermiin L.S."/>
            <person name="Lan Q."/>
            <person name="Lehman H.K."/>
            <person name="Lorenzen M."/>
            <person name="Merzendorfer H."/>
            <person name="Michalopoulos I."/>
            <person name="Morton D.B."/>
            <person name="Muthukrishnan S."/>
            <person name="Oakeshott J.G."/>
            <person name="Palmer W."/>
            <person name="Park Y."/>
            <person name="Passarelli A.L."/>
            <person name="Rozas J."/>
            <person name="Schwartz L.M."/>
            <person name="Smith W."/>
            <person name="Southgate A."/>
            <person name="Vilcinskas A."/>
            <person name="Vogt R."/>
            <person name="Wang P."/>
            <person name="Werren J."/>
            <person name="Yu X.Q."/>
            <person name="Zhou J.J."/>
            <person name="Brown S.J."/>
            <person name="Scherer S.E."/>
            <person name="Richards S."/>
            <person name="Blissard G.W."/>
        </authorList>
    </citation>
    <scope>NUCLEOTIDE SEQUENCE</scope>
</reference>
<dbReference type="PROSITE" id="PS01136">
    <property type="entry name" value="UPF0034"/>
    <property type="match status" value="1"/>
</dbReference>
<keyword evidence="6" id="KW-0520">NAD</keyword>
<evidence type="ECO:0000256" key="2">
    <source>
        <dbReference type="ARBA" id="ARBA00022630"/>
    </source>
</evidence>
<reference evidence="9" key="2">
    <citation type="submission" date="2020-12" db="EMBL/GenBank/DDBJ databases">
        <authorList>
            <person name="Kanost M."/>
        </authorList>
    </citation>
    <scope>NUCLEOTIDE SEQUENCE</scope>
</reference>
<dbReference type="PANTHER" id="PTHR11082">
    <property type="entry name" value="TRNA-DIHYDROURIDINE SYNTHASE"/>
    <property type="match status" value="1"/>
</dbReference>
<proteinExistence type="predicted"/>
<comment type="cofactor">
    <cofactor evidence="1">
        <name>FMN</name>
        <dbReference type="ChEBI" id="CHEBI:58210"/>
    </cofactor>
</comment>
<dbReference type="GO" id="GO:0050660">
    <property type="term" value="F:flavin adenine dinucleotide binding"/>
    <property type="evidence" value="ECO:0007669"/>
    <property type="project" value="InterPro"/>
</dbReference>
<dbReference type="Pfam" id="PF01207">
    <property type="entry name" value="Dus"/>
    <property type="match status" value="1"/>
</dbReference>
<keyword evidence="10" id="KW-1185">Reference proteome</keyword>
<dbReference type="PANTHER" id="PTHR11082:SF5">
    <property type="entry name" value="TRNA-DIHYDROURIDINE(16_17) SYNTHASE [NAD(P)(+)]-LIKE"/>
    <property type="match status" value="1"/>
</dbReference>
<dbReference type="InterPro" id="IPR035587">
    <property type="entry name" value="DUS-like_FMN-bd"/>
</dbReference>
<dbReference type="InterPro" id="IPR018517">
    <property type="entry name" value="tRNA_hU_synthase_CS"/>
</dbReference>
<evidence type="ECO:0000256" key="1">
    <source>
        <dbReference type="ARBA" id="ARBA00001917"/>
    </source>
</evidence>
<dbReference type="CDD" id="cd02801">
    <property type="entry name" value="DUS_like_FMN"/>
    <property type="match status" value="1"/>
</dbReference>
<evidence type="ECO:0000256" key="3">
    <source>
        <dbReference type="ARBA" id="ARBA00022643"/>
    </source>
</evidence>
<gene>
    <name evidence="9" type="ORF">O3G_MSEX002479</name>
</gene>
<feature type="domain" description="DUS-like FMN-binding" evidence="8">
    <location>
        <begin position="16"/>
        <end position="260"/>
    </location>
</feature>
<comment type="caution">
    <text evidence="9">The sequence shown here is derived from an EMBL/GenBank/DDBJ whole genome shotgun (WGS) entry which is preliminary data.</text>
</comment>
<evidence type="ECO:0000259" key="8">
    <source>
        <dbReference type="Pfam" id="PF01207"/>
    </source>
</evidence>
<organism evidence="9 10">
    <name type="scientific">Manduca sexta</name>
    <name type="common">Tobacco hawkmoth</name>
    <name type="synonym">Tobacco hornworm</name>
    <dbReference type="NCBI Taxonomy" id="7130"/>
    <lineage>
        <taxon>Eukaryota</taxon>
        <taxon>Metazoa</taxon>
        <taxon>Ecdysozoa</taxon>
        <taxon>Arthropoda</taxon>
        <taxon>Hexapoda</taxon>
        <taxon>Insecta</taxon>
        <taxon>Pterygota</taxon>
        <taxon>Neoptera</taxon>
        <taxon>Endopterygota</taxon>
        <taxon>Lepidoptera</taxon>
        <taxon>Glossata</taxon>
        <taxon>Ditrysia</taxon>
        <taxon>Bombycoidea</taxon>
        <taxon>Sphingidae</taxon>
        <taxon>Sphinginae</taxon>
        <taxon>Sphingini</taxon>
        <taxon>Manduca</taxon>
    </lineage>
</organism>
<dbReference type="Proteomes" id="UP000791440">
    <property type="component" value="Unassembled WGS sequence"/>
</dbReference>
<evidence type="ECO:0000256" key="6">
    <source>
        <dbReference type="ARBA" id="ARBA00023027"/>
    </source>
</evidence>
<name>A0A921YNC2_MANSE</name>
<feature type="region of interest" description="Disordered" evidence="7">
    <location>
        <begin position="353"/>
        <end position="372"/>
    </location>
</feature>
<protein>
    <recommendedName>
        <fullName evidence="8">DUS-like FMN-binding domain-containing protein</fullName>
    </recommendedName>
</protein>
<evidence type="ECO:0000313" key="10">
    <source>
        <dbReference type="Proteomes" id="UP000791440"/>
    </source>
</evidence>
<dbReference type="GO" id="GO:0017150">
    <property type="term" value="F:tRNA dihydrouridine synthase activity"/>
    <property type="evidence" value="ECO:0007669"/>
    <property type="project" value="InterPro"/>
</dbReference>
<keyword evidence="3" id="KW-0288">FMN</keyword>
<dbReference type="EMBL" id="JH668295">
    <property type="protein sequence ID" value="KAG6442591.1"/>
    <property type="molecule type" value="Genomic_DNA"/>
</dbReference>
<evidence type="ECO:0000256" key="7">
    <source>
        <dbReference type="SAM" id="MobiDB-lite"/>
    </source>
</evidence>
<sequence>MSSEWYELIGRPKFVVAPMVDASEIAWRLLCRRHGAQLCYTPMFHSNVFTKDPKYRKDNFVTCDEDRPLIVQFCGNNPEVMAAAAKYVENDCDAIDINLGCPQIIAKRGRYGSYLQDEWDLLSNIVQTMTKAVSVPITCKVRIFESIEKTVKYALMLQNAGCKLLTVHGRTREQKGPLTGIASWKHIKAVREAISIPMFANGNIQCLEDVYRCLEFTNVNGVMSAEGTLTNPAIFEGINPLVWEMADEYLDLVEKYPCPSSYIRGHMFKMFHKIFTIEDNFDDRHLLATAQNLSDFRQVSMNIRDKYLPYHHGKVHFEDGENMYSNGYNLILPPWICQPYVRMSPEQHKNKMEELSKKQQNNENKRIHEDSEGVVLSRKKMKKLKRIMRRPIKPDSQQHTRGQESCVSDACRNPLGGKCVYQLCKKCCKEKCFKEVLDCKGHRILVLTRRELAKTFEENRSAIPVLNQLETF</sequence>
<evidence type="ECO:0000256" key="5">
    <source>
        <dbReference type="ARBA" id="ARBA00023002"/>
    </source>
</evidence>
<evidence type="ECO:0000256" key="4">
    <source>
        <dbReference type="ARBA" id="ARBA00022857"/>
    </source>
</evidence>